<dbReference type="InterPro" id="IPR050448">
    <property type="entry name" value="OpgB/LTA_synthase_biosynth"/>
</dbReference>
<comment type="subcellular location">
    <subcellularLocation>
        <location evidence="1">Cell membrane</location>
        <topology evidence="1">Multi-pass membrane protein</topology>
    </subcellularLocation>
</comment>
<dbReference type="Gene3D" id="3.40.720.10">
    <property type="entry name" value="Alkaline Phosphatase, subunit A"/>
    <property type="match status" value="1"/>
</dbReference>
<dbReference type="OrthoDB" id="5363296at2"/>
<dbReference type="EMBL" id="FWXD01000042">
    <property type="protein sequence ID" value="SMC29743.1"/>
    <property type="molecule type" value="Genomic_DNA"/>
</dbReference>
<sequence length="583" mass="64754">MSKLIHPSGGLGGQFGLIWAGLMRLRALHARLRLVWPTWLPRTLAPLLALLLGHVLADAGIYPPLLFFAALLFAFFAAVLQRWAAFGAAIGLESLFNSIDSVKQAMTDEPLVARDLWSASQGGALTSYLNAEIIGWTLLLLLSIAIGLYYRPRLRIWRVLTGAILPALLLSRVFAPPGVNGYANALIEDGLGAHYLSYNFHENVRQNGILAHLYQTAESVAVPEPGPHDFYAVTPLTPAGTTVQPDIVMILCEACFSSRDERFVTPLADLRRSGFVQTSVVSPVYGGGTAEAEFEYLTGMPSTVLPGIDYQNFAGAYRDGARTLVSKLRHAGYRTIGMHNFYGSFWKREEVYPKLGFQETHFIDDMKWEEDGWPADALMYKRAQQVYAQQPRGGHTFMFLVTVRTHGAYTTKEGDGGRGDYETRLRQSVTDLQRFVKAIDAQAKKRKREVMYVLVGDHKPSLSKAFHDAGVFDAGFFRSVGSSNADFQFALKLTPEQQGRRGEVPLFVRYGADKQRAERMADQAAGRPMFCVPAVVSQQLPYRGQYFDTLASRCSAPAEQMTVAAAEGWQRDFPRALFAERLF</sequence>
<dbReference type="RefSeq" id="WP_084092996.1">
    <property type="nucleotide sequence ID" value="NZ_FWXD01000042.1"/>
</dbReference>
<dbReference type="Pfam" id="PF00884">
    <property type="entry name" value="Sulfatase"/>
    <property type="match status" value="1"/>
</dbReference>
<dbReference type="CDD" id="cd16015">
    <property type="entry name" value="LTA_synthase"/>
    <property type="match status" value="1"/>
</dbReference>
<feature type="transmembrane region" description="Helical" evidence="6">
    <location>
        <begin position="64"/>
        <end position="84"/>
    </location>
</feature>
<reference evidence="8 9" key="1">
    <citation type="submission" date="2017-04" db="EMBL/GenBank/DDBJ databases">
        <authorList>
            <person name="Afonso C.L."/>
            <person name="Miller P.J."/>
            <person name="Scott M.A."/>
            <person name="Spackman E."/>
            <person name="Goraichik I."/>
            <person name="Dimitrov K.M."/>
            <person name="Suarez D.L."/>
            <person name="Swayne D.E."/>
        </authorList>
    </citation>
    <scope>NUCLEOTIDE SEQUENCE [LARGE SCALE GENOMIC DNA]</scope>
    <source>
        <strain evidence="8 9">DSM 23236</strain>
    </source>
</reference>
<keyword evidence="5 6" id="KW-0472">Membrane</keyword>
<name>A0A1W1Y0P9_9NEIS</name>
<keyword evidence="3 6" id="KW-0812">Transmembrane</keyword>
<dbReference type="GO" id="GO:0005886">
    <property type="term" value="C:plasma membrane"/>
    <property type="evidence" value="ECO:0007669"/>
    <property type="project" value="UniProtKB-SubCell"/>
</dbReference>
<feature type="transmembrane region" description="Helical" evidence="6">
    <location>
        <begin position="39"/>
        <end position="57"/>
    </location>
</feature>
<evidence type="ECO:0000313" key="9">
    <source>
        <dbReference type="Proteomes" id="UP000192761"/>
    </source>
</evidence>
<feature type="domain" description="Sulfatase N-terminal" evidence="7">
    <location>
        <begin position="260"/>
        <end position="522"/>
    </location>
</feature>
<protein>
    <submittedName>
        <fullName evidence="8">Sulfatase</fullName>
    </submittedName>
</protein>
<proteinExistence type="predicted"/>
<feature type="transmembrane region" description="Helical" evidence="6">
    <location>
        <begin position="133"/>
        <end position="150"/>
    </location>
</feature>
<dbReference type="STRING" id="1121001.SAMN02745857_04083"/>
<dbReference type="AlphaFoldDB" id="A0A1W1Y0P9"/>
<dbReference type="PANTHER" id="PTHR47371:SF3">
    <property type="entry name" value="PHOSPHOGLYCEROL TRANSFERASE I"/>
    <property type="match status" value="1"/>
</dbReference>
<evidence type="ECO:0000313" key="8">
    <source>
        <dbReference type="EMBL" id="SMC29743.1"/>
    </source>
</evidence>
<gene>
    <name evidence="8" type="ORF">SAMN02745857_04083</name>
</gene>
<dbReference type="InterPro" id="IPR000917">
    <property type="entry name" value="Sulfatase_N"/>
</dbReference>
<evidence type="ECO:0000256" key="5">
    <source>
        <dbReference type="ARBA" id="ARBA00023136"/>
    </source>
</evidence>
<dbReference type="InterPro" id="IPR017850">
    <property type="entry name" value="Alkaline_phosphatase_core_sf"/>
</dbReference>
<accession>A0A1W1Y0P9</accession>
<dbReference type="SUPFAM" id="SSF53649">
    <property type="entry name" value="Alkaline phosphatase-like"/>
    <property type="match status" value="1"/>
</dbReference>
<keyword evidence="4 6" id="KW-1133">Transmembrane helix</keyword>
<evidence type="ECO:0000259" key="7">
    <source>
        <dbReference type="Pfam" id="PF00884"/>
    </source>
</evidence>
<organism evidence="8 9">
    <name type="scientific">Andreprevotia lacus DSM 23236</name>
    <dbReference type="NCBI Taxonomy" id="1121001"/>
    <lineage>
        <taxon>Bacteria</taxon>
        <taxon>Pseudomonadati</taxon>
        <taxon>Pseudomonadota</taxon>
        <taxon>Betaproteobacteria</taxon>
        <taxon>Neisseriales</taxon>
        <taxon>Chitinibacteraceae</taxon>
        <taxon>Andreprevotia</taxon>
    </lineage>
</organism>
<dbReference type="Proteomes" id="UP000192761">
    <property type="component" value="Unassembled WGS sequence"/>
</dbReference>
<evidence type="ECO:0000256" key="3">
    <source>
        <dbReference type="ARBA" id="ARBA00022692"/>
    </source>
</evidence>
<evidence type="ECO:0000256" key="2">
    <source>
        <dbReference type="ARBA" id="ARBA00022475"/>
    </source>
</evidence>
<evidence type="ECO:0000256" key="1">
    <source>
        <dbReference type="ARBA" id="ARBA00004651"/>
    </source>
</evidence>
<dbReference type="PANTHER" id="PTHR47371">
    <property type="entry name" value="LIPOTEICHOIC ACID SYNTHASE"/>
    <property type="match status" value="1"/>
</dbReference>
<keyword evidence="2" id="KW-1003">Cell membrane</keyword>
<evidence type="ECO:0000256" key="4">
    <source>
        <dbReference type="ARBA" id="ARBA00022989"/>
    </source>
</evidence>
<keyword evidence="9" id="KW-1185">Reference proteome</keyword>
<evidence type="ECO:0000256" key="6">
    <source>
        <dbReference type="SAM" id="Phobius"/>
    </source>
</evidence>